<reference evidence="14" key="1">
    <citation type="submission" date="2021-03" db="EMBL/GenBank/DDBJ databases">
        <authorList>
            <person name="Bekaert M."/>
        </authorList>
    </citation>
    <scope>NUCLEOTIDE SEQUENCE</scope>
</reference>
<evidence type="ECO:0000256" key="11">
    <source>
        <dbReference type="ARBA" id="ARBA00022679"/>
    </source>
</evidence>
<evidence type="ECO:0000256" key="4">
    <source>
        <dbReference type="ARBA" id="ARBA00004659"/>
    </source>
</evidence>
<evidence type="ECO:0000256" key="5">
    <source>
        <dbReference type="ARBA" id="ARBA00008391"/>
    </source>
</evidence>
<dbReference type="Proteomes" id="UP000683360">
    <property type="component" value="Unassembled WGS sequence"/>
</dbReference>
<dbReference type="PANTHER" id="PTHR32315:SF3">
    <property type="entry name" value="ADENINE PHOSPHORIBOSYLTRANSFERASE"/>
    <property type="match status" value="1"/>
</dbReference>
<dbReference type="GO" id="GO:0016208">
    <property type="term" value="F:AMP binding"/>
    <property type="evidence" value="ECO:0007669"/>
    <property type="project" value="TreeGrafter"/>
</dbReference>
<dbReference type="Gene3D" id="3.40.50.2020">
    <property type="match status" value="1"/>
</dbReference>
<dbReference type="FunFam" id="3.40.50.2020:FF:000004">
    <property type="entry name" value="Adenine phosphoribosyltransferase"/>
    <property type="match status" value="1"/>
</dbReference>
<dbReference type="OrthoDB" id="363185at2759"/>
<protein>
    <recommendedName>
        <fullName evidence="8">Adenine phosphoribosyltransferase</fullName>
        <ecNumber evidence="7">2.4.2.7</ecNumber>
    </recommendedName>
</protein>
<evidence type="ECO:0000256" key="2">
    <source>
        <dbReference type="ARBA" id="ARBA00003968"/>
    </source>
</evidence>
<feature type="domain" description="Phosphoribosyltransferase" evidence="13">
    <location>
        <begin position="64"/>
        <end position="152"/>
    </location>
</feature>
<keyword evidence="9" id="KW-0963">Cytoplasm</keyword>
<proteinExistence type="inferred from homology"/>
<name>A0A8S3RMI0_MYTED</name>
<dbReference type="InterPro" id="IPR005764">
    <property type="entry name" value="Ade_phspho_trans"/>
</dbReference>
<dbReference type="EMBL" id="CAJPWZ010001243">
    <property type="protein sequence ID" value="CAG2210674.1"/>
    <property type="molecule type" value="Genomic_DNA"/>
</dbReference>
<evidence type="ECO:0000256" key="10">
    <source>
        <dbReference type="ARBA" id="ARBA00022676"/>
    </source>
</evidence>
<dbReference type="HAMAP" id="MF_00004">
    <property type="entry name" value="Aden_phosphoribosyltr"/>
    <property type="match status" value="1"/>
</dbReference>
<keyword evidence="12" id="KW-0660">Purine salvage</keyword>
<comment type="caution">
    <text evidence="14">The sequence shown here is derived from an EMBL/GenBank/DDBJ whole genome shotgun (WGS) entry which is preliminary data.</text>
</comment>
<dbReference type="GO" id="GO:0003999">
    <property type="term" value="F:adenine phosphoribosyltransferase activity"/>
    <property type="evidence" value="ECO:0007669"/>
    <property type="project" value="UniProtKB-EC"/>
</dbReference>
<dbReference type="GO" id="GO:0044209">
    <property type="term" value="P:AMP salvage"/>
    <property type="evidence" value="ECO:0007669"/>
    <property type="project" value="TreeGrafter"/>
</dbReference>
<organism evidence="14 15">
    <name type="scientific">Mytilus edulis</name>
    <name type="common">Blue mussel</name>
    <dbReference type="NCBI Taxonomy" id="6550"/>
    <lineage>
        <taxon>Eukaryota</taxon>
        <taxon>Metazoa</taxon>
        <taxon>Spiralia</taxon>
        <taxon>Lophotrochozoa</taxon>
        <taxon>Mollusca</taxon>
        <taxon>Bivalvia</taxon>
        <taxon>Autobranchia</taxon>
        <taxon>Pteriomorphia</taxon>
        <taxon>Mytilida</taxon>
        <taxon>Mytiloidea</taxon>
        <taxon>Mytilidae</taxon>
        <taxon>Mytilinae</taxon>
        <taxon>Mytilus</taxon>
    </lineage>
</organism>
<accession>A0A8S3RMI0</accession>
<sequence length="160" mass="17584">MTTEEKIAKIKQCITGHPDFPKPGILFRDIFPVLRDASVFKMLTDVLVDHVKSKTPNVEELGISFVPVRKAGKLPGETFQVTYSLEYGQDKFEIQKDSIKPGAKVVIVDDLLATGGTMKAACELLEKASGDVLDCLVVIELSDLKGRDQVSKTVSSLIQY</sequence>
<comment type="similarity">
    <text evidence="5">Belongs to the purine/pyrimidine phosphoribosyltransferase family.</text>
</comment>
<comment type="function">
    <text evidence="2">Catalyzes a salvage reaction resulting in the formation of AMP, that is energically less costly than de novo synthesis.</text>
</comment>
<evidence type="ECO:0000256" key="7">
    <source>
        <dbReference type="ARBA" id="ARBA00011893"/>
    </source>
</evidence>
<evidence type="ECO:0000313" key="15">
    <source>
        <dbReference type="Proteomes" id="UP000683360"/>
    </source>
</evidence>
<dbReference type="GO" id="GO:0005737">
    <property type="term" value="C:cytoplasm"/>
    <property type="evidence" value="ECO:0007669"/>
    <property type="project" value="UniProtKB-SubCell"/>
</dbReference>
<dbReference type="InterPro" id="IPR000836">
    <property type="entry name" value="PRTase_dom"/>
</dbReference>
<evidence type="ECO:0000256" key="8">
    <source>
        <dbReference type="ARBA" id="ARBA00017366"/>
    </source>
</evidence>
<evidence type="ECO:0000259" key="13">
    <source>
        <dbReference type="Pfam" id="PF00156"/>
    </source>
</evidence>
<dbReference type="AlphaFoldDB" id="A0A8S3RMI0"/>
<evidence type="ECO:0000256" key="1">
    <source>
        <dbReference type="ARBA" id="ARBA00000868"/>
    </source>
</evidence>
<gene>
    <name evidence="14" type="ORF">MEDL_24731</name>
</gene>
<dbReference type="Pfam" id="PF00156">
    <property type="entry name" value="Pribosyltran"/>
    <property type="match status" value="1"/>
</dbReference>
<comment type="pathway">
    <text evidence="4">Purine metabolism; AMP biosynthesis via salvage pathway; AMP from adenine: step 1/1.</text>
</comment>
<dbReference type="GO" id="GO:0006168">
    <property type="term" value="P:adenine salvage"/>
    <property type="evidence" value="ECO:0007669"/>
    <property type="project" value="InterPro"/>
</dbReference>
<evidence type="ECO:0000256" key="12">
    <source>
        <dbReference type="ARBA" id="ARBA00022726"/>
    </source>
</evidence>
<comment type="subcellular location">
    <subcellularLocation>
        <location evidence="3">Cytoplasm</location>
    </subcellularLocation>
</comment>
<dbReference type="CDD" id="cd06223">
    <property type="entry name" value="PRTases_typeI"/>
    <property type="match status" value="1"/>
</dbReference>
<dbReference type="NCBIfam" id="NF002636">
    <property type="entry name" value="PRK02304.1-5"/>
    <property type="match status" value="1"/>
</dbReference>
<comment type="subunit">
    <text evidence="6">Homodimer.</text>
</comment>
<keyword evidence="15" id="KW-1185">Reference proteome</keyword>
<keyword evidence="11 14" id="KW-0808">Transferase</keyword>
<comment type="catalytic activity">
    <reaction evidence="1">
        <text>AMP + diphosphate = 5-phospho-alpha-D-ribose 1-diphosphate + adenine</text>
        <dbReference type="Rhea" id="RHEA:16609"/>
        <dbReference type="ChEBI" id="CHEBI:16708"/>
        <dbReference type="ChEBI" id="CHEBI:33019"/>
        <dbReference type="ChEBI" id="CHEBI:58017"/>
        <dbReference type="ChEBI" id="CHEBI:456215"/>
        <dbReference type="EC" id="2.4.2.7"/>
    </reaction>
</comment>
<dbReference type="GO" id="GO:0006166">
    <property type="term" value="P:purine ribonucleoside salvage"/>
    <property type="evidence" value="ECO:0007669"/>
    <property type="project" value="UniProtKB-KW"/>
</dbReference>
<keyword evidence="10 14" id="KW-0328">Glycosyltransferase</keyword>
<dbReference type="PANTHER" id="PTHR32315">
    <property type="entry name" value="ADENINE PHOSPHORIBOSYLTRANSFERASE"/>
    <property type="match status" value="1"/>
</dbReference>
<evidence type="ECO:0000256" key="6">
    <source>
        <dbReference type="ARBA" id="ARBA00011738"/>
    </source>
</evidence>
<dbReference type="InterPro" id="IPR050054">
    <property type="entry name" value="UPRTase/APRTase"/>
</dbReference>
<dbReference type="InterPro" id="IPR029057">
    <property type="entry name" value="PRTase-like"/>
</dbReference>
<dbReference type="GO" id="GO:0002055">
    <property type="term" value="F:adenine binding"/>
    <property type="evidence" value="ECO:0007669"/>
    <property type="project" value="TreeGrafter"/>
</dbReference>
<evidence type="ECO:0000313" key="14">
    <source>
        <dbReference type="EMBL" id="CAG2210674.1"/>
    </source>
</evidence>
<evidence type="ECO:0000256" key="9">
    <source>
        <dbReference type="ARBA" id="ARBA00022490"/>
    </source>
</evidence>
<evidence type="ECO:0000256" key="3">
    <source>
        <dbReference type="ARBA" id="ARBA00004496"/>
    </source>
</evidence>
<dbReference type="SUPFAM" id="SSF53271">
    <property type="entry name" value="PRTase-like"/>
    <property type="match status" value="1"/>
</dbReference>
<dbReference type="EC" id="2.4.2.7" evidence="7"/>